<dbReference type="Proteomes" id="UP000546031">
    <property type="component" value="Unassembled WGS sequence"/>
</dbReference>
<evidence type="ECO:0000313" key="7">
    <source>
        <dbReference type="EMBL" id="NVE95275.1"/>
    </source>
</evidence>
<evidence type="ECO:0000256" key="1">
    <source>
        <dbReference type="ARBA" id="ARBA00004141"/>
    </source>
</evidence>
<evidence type="ECO:0000313" key="8">
    <source>
        <dbReference type="Proteomes" id="UP000546031"/>
    </source>
</evidence>
<feature type="transmembrane region" description="Helical" evidence="5">
    <location>
        <begin position="240"/>
        <end position="265"/>
    </location>
</feature>
<sequence>MTDAVHIDPSEKSRLSRLEAAWVIARRDFLAILFSRSFLFFLLGPLFPAVVFAMSGGIGAAAVERGNETRIALQMPSEDIKQLIDAHERLEKEVGYYALPHFTIYDPAKGADPIDIEALLADPSGKTGATLTGTLENPVLTGTQARVDAWRGILAVQLSMARNETTVDYPSLQTAINNVSGAKTKTQRRNTAQIAITLLFLLTMLLAGMVLSNLVEEKANKIIEILAAALPMQAVFFGKLFAMLAVSLVGIAVWASALGVVILFAGDFGGIKQLIMGLAEPGVGWPLFILLFILNFSMGYLLIGSIFLAIGALASTVREVQTLSMPVTMLQLFIFFFTQIAIVGGWSLLEMIAILFPFSSPYAMTAMAARSDLIWPHFAALVYQAIWVALFIKLGSTLFRKRVLKSGGGGHAKVKKSWRERLLPKRTVQPAE</sequence>
<dbReference type="AlphaFoldDB" id="A0A850HD46"/>
<evidence type="ECO:0000256" key="2">
    <source>
        <dbReference type="ARBA" id="ARBA00022692"/>
    </source>
</evidence>
<dbReference type="InterPro" id="IPR013525">
    <property type="entry name" value="ABC2_TM"/>
</dbReference>
<comment type="subcellular location">
    <subcellularLocation>
        <location evidence="1">Membrane</location>
        <topology evidence="1">Multi-pass membrane protein</topology>
    </subcellularLocation>
</comment>
<feature type="transmembrane region" description="Helical" evidence="5">
    <location>
        <begin position="300"/>
        <end position="320"/>
    </location>
</feature>
<dbReference type="Pfam" id="PF12698">
    <property type="entry name" value="ABC2_membrane_3"/>
    <property type="match status" value="1"/>
</dbReference>
<proteinExistence type="predicted"/>
<protein>
    <submittedName>
        <fullName evidence="7">ABC transporter permease</fullName>
    </submittedName>
</protein>
<evidence type="ECO:0000256" key="3">
    <source>
        <dbReference type="ARBA" id="ARBA00022989"/>
    </source>
</evidence>
<name>A0A850HD46_9SPHN</name>
<dbReference type="EMBL" id="JABWTA010000001">
    <property type="protein sequence ID" value="NVE95275.1"/>
    <property type="molecule type" value="Genomic_DNA"/>
</dbReference>
<organism evidence="7 8">
    <name type="scientific">Altererythrobacter lutimaris</name>
    <dbReference type="NCBI Taxonomy" id="2743979"/>
    <lineage>
        <taxon>Bacteria</taxon>
        <taxon>Pseudomonadati</taxon>
        <taxon>Pseudomonadota</taxon>
        <taxon>Alphaproteobacteria</taxon>
        <taxon>Sphingomonadales</taxon>
        <taxon>Erythrobacteraceae</taxon>
        <taxon>Altererythrobacter</taxon>
    </lineage>
</organism>
<feature type="domain" description="ABC-2 type transporter transmembrane" evidence="6">
    <location>
        <begin position="92"/>
        <end position="392"/>
    </location>
</feature>
<feature type="transmembrane region" description="Helical" evidence="5">
    <location>
        <begin position="332"/>
        <end position="354"/>
    </location>
</feature>
<comment type="caution">
    <text evidence="7">The sequence shown here is derived from an EMBL/GenBank/DDBJ whole genome shotgun (WGS) entry which is preliminary data.</text>
</comment>
<reference evidence="7 8" key="1">
    <citation type="submission" date="2020-06" db="EMBL/GenBank/DDBJ databases">
        <title>Altererythrobacter lutimaris sp. nov., a marine bacterium isolated from a tidal flat.</title>
        <authorList>
            <person name="Kim D."/>
            <person name="Yoo Y."/>
            <person name="Kim J.-J."/>
        </authorList>
    </citation>
    <scope>NUCLEOTIDE SEQUENCE [LARGE SCALE GENOMIC DNA]</scope>
    <source>
        <strain evidence="7 8">JGD-16</strain>
    </source>
</reference>
<accession>A0A850HD46</accession>
<dbReference type="GO" id="GO:0016020">
    <property type="term" value="C:membrane"/>
    <property type="evidence" value="ECO:0007669"/>
    <property type="project" value="UniProtKB-SubCell"/>
</dbReference>
<feature type="transmembrane region" description="Helical" evidence="5">
    <location>
        <begin position="192"/>
        <end position="211"/>
    </location>
</feature>
<evidence type="ECO:0000256" key="4">
    <source>
        <dbReference type="ARBA" id="ARBA00023136"/>
    </source>
</evidence>
<dbReference type="RefSeq" id="WP_176273513.1">
    <property type="nucleotide sequence ID" value="NZ_JABWTA010000001.1"/>
</dbReference>
<keyword evidence="4 5" id="KW-0472">Membrane</keyword>
<dbReference type="GO" id="GO:0140359">
    <property type="term" value="F:ABC-type transporter activity"/>
    <property type="evidence" value="ECO:0007669"/>
    <property type="project" value="InterPro"/>
</dbReference>
<evidence type="ECO:0000259" key="6">
    <source>
        <dbReference type="Pfam" id="PF12698"/>
    </source>
</evidence>
<gene>
    <name evidence="7" type="ORF">HUO12_10225</name>
</gene>
<keyword evidence="8" id="KW-1185">Reference proteome</keyword>
<feature type="transmembrane region" description="Helical" evidence="5">
    <location>
        <begin position="374"/>
        <end position="392"/>
    </location>
</feature>
<keyword evidence="3 5" id="KW-1133">Transmembrane helix</keyword>
<feature type="transmembrane region" description="Helical" evidence="5">
    <location>
        <begin position="38"/>
        <end position="63"/>
    </location>
</feature>
<keyword evidence="2 5" id="KW-0812">Transmembrane</keyword>
<evidence type="ECO:0000256" key="5">
    <source>
        <dbReference type="SAM" id="Phobius"/>
    </source>
</evidence>